<reference evidence="1 2" key="1">
    <citation type="journal article" name="Sci. Rep.">
        <title>Genome-scale phylogenetic analyses confirm Olpidium as the closest living zoosporic fungus to the non-flagellated, terrestrial fungi.</title>
        <authorList>
            <person name="Chang Y."/>
            <person name="Rochon D."/>
            <person name="Sekimoto S."/>
            <person name="Wang Y."/>
            <person name="Chovatia M."/>
            <person name="Sandor L."/>
            <person name="Salamov A."/>
            <person name="Grigoriev I.V."/>
            <person name="Stajich J.E."/>
            <person name="Spatafora J.W."/>
        </authorList>
    </citation>
    <scope>NUCLEOTIDE SEQUENCE [LARGE SCALE GENOMIC DNA]</scope>
    <source>
        <strain evidence="1">S191</strain>
    </source>
</reference>
<feature type="non-terminal residue" evidence="1">
    <location>
        <position position="1"/>
    </location>
</feature>
<proteinExistence type="predicted"/>
<comment type="caution">
    <text evidence="1">The sequence shown here is derived from an EMBL/GenBank/DDBJ whole genome shotgun (WGS) entry which is preliminary data.</text>
</comment>
<evidence type="ECO:0000313" key="1">
    <source>
        <dbReference type="EMBL" id="KAG5462305.1"/>
    </source>
</evidence>
<dbReference type="Proteomes" id="UP000673691">
    <property type="component" value="Unassembled WGS sequence"/>
</dbReference>
<organism evidence="1 2">
    <name type="scientific">Olpidium bornovanus</name>
    <dbReference type="NCBI Taxonomy" id="278681"/>
    <lineage>
        <taxon>Eukaryota</taxon>
        <taxon>Fungi</taxon>
        <taxon>Fungi incertae sedis</taxon>
        <taxon>Olpidiomycota</taxon>
        <taxon>Olpidiomycotina</taxon>
        <taxon>Olpidiomycetes</taxon>
        <taxon>Olpidiales</taxon>
        <taxon>Olpidiaceae</taxon>
        <taxon>Olpidium</taxon>
    </lineage>
</organism>
<accession>A0A8H8DL33</accession>
<name>A0A8H8DL33_9FUNG</name>
<gene>
    <name evidence="1" type="ORF">BJ554DRAFT_5389</name>
</gene>
<dbReference type="EMBL" id="JAEFCI010002327">
    <property type="protein sequence ID" value="KAG5462305.1"/>
    <property type="molecule type" value="Genomic_DNA"/>
</dbReference>
<evidence type="ECO:0000313" key="2">
    <source>
        <dbReference type="Proteomes" id="UP000673691"/>
    </source>
</evidence>
<protein>
    <submittedName>
        <fullName evidence="1">Uncharacterized protein</fullName>
    </submittedName>
</protein>
<dbReference type="AlphaFoldDB" id="A0A8H8DL33"/>
<sequence>SRRHVTPRPRSRPRTVCVCGPTSVVAPAVCVGSRVWWCPSRNNGKFPPRFGFRSISEPAAYSRIGAFQSATPVPEPQYRTLCTTYCAPDIAHRMVRTGTCSTAHTHAHTPHIRYGASSGGRAYTKCI</sequence>
<keyword evidence="2" id="KW-1185">Reference proteome</keyword>